<reference evidence="3 4" key="1">
    <citation type="submission" date="2020-01" db="EMBL/GenBank/DDBJ databases">
        <title>Herbidospora sp. NEAU-GS84 nov., a novel actinomycete isolated from soil.</title>
        <authorList>
            <person name="Han L."/>
        </authorList>
    </citation>
    <scope>NUCLEOTIDE SEQUENCE [LARGE SCALE GENOMIC DNA]</scope>
    <source>
        <strain evidence="3 4">NEAU-GS84</strain>
    </source>
</reference>
<feature type="transmembrane region" description="Helical" evidence="1">
    <location>
        <begin position="149"/>
        <end position="169"/>
    </location>
</feature>
<dbReference type="Proteomes" id="UP000479526">
    <property type="component" value="Unassembled WGS sequence"/>
</dbReference>
<feature type="transmembrane region" description="Helical" evidence="1">
    <location>
        <begin position="181"/>
        <end position="198"/>
    </location>
</feature>
<keyword evidence="1" id="KW-0472">Membrane</keyword>
<protein>
    <submittedName>
        <fullName evidence="3">Acyltransferase family protein</fullName>
    </submittedName>
</protein>
<evidence type="ECO:0000313" key="3">
    <source>
        <dbReference type="EMBL" id="NAS25130.1"/>
    </source>
</evidence>
<keyword evidence="3" id="KW-0012">Acyltransferase</keyword>
<feature type="transmembrane region" description="Helical" evidence="1">
    <location>
        <begin position="12"/>
        <end position="32"/>
    </location>
</feature>
<keyword evidence="1" id="KW-0812">Transmembrane</keyword>
<proteinExistence type="predicted"/>
<accession>A0A7C9N386</accession>
<keyword evidence="4" id="KW-1185">Reference proteome</keyword>
<feature type="transmembrane region" description="Helical" evidence="1">
    <location>
        <begin position="268"/>
        <end position="289"/>
    </location>
</feature>
<feature type="transmembrane region" description="Helical" evidence="1">
    <location>
        <begin position="88"/>
        <end position="110"/>
    </location>
</feature>
<evidence type="ECO:0000313" key="4">
    <source>
        <dbReference type="Proteomes" id="UP000479526"/>
    </source>
</evidence>
<keyword evidence="1" id="KW-1133">Transmembrane helix</keyword>
<sequence length="370" mass="40950">MVTQPSARRPELDLIRTVVVFGLIFGHAALVFDADDDFYVKNADTTSITTILAGFVVIWAMPALFLVSGVAAFHSLRKRGAGGFVKDRLLRLGLPLVVAVVTIVPIPQWIRSGMTQSYWAFLPEFFDVHLNLADFPFVLDGEHFEVGHLWFVVMLVAWSLILAATARWIPSDYGFLARRGFVLLPFVPITLICALFGLEQEFAAWSRWAYLLFFLYGYVVAADDRLRAAMRRDAPLAALIGGVLFPVGAIGFLLVPGDPMTDMVPAHVAARALYGAASWCLCVAILGFLDRRTWTEQGGYLMAAALFVYIVHQPVVVVAAYHVVRWQAPIPVKYAAIVAVSFAVTLAAYEIVRRVPYLRELFGVRQAGRA</sequence>
<comment type="caution">
    <text evidence="3">The sequence shown here is derived from an EMBL/GenBank/DDBJ whole genome shotgun (WGS) entry which is preliminary data.</text>
</comment>
<dbReference type="InterPro" id="IPR002656">
    <property type="entry name" value="Acyl_transf_3_dom"/>
</dbReference>
<dbReference type="PANTHER" id="PTHR36927">
    <property type="entry name" value="BLR4337 PROTEIN"/>
    <property type="match status" value="1"/>
</dbReference>
<dbReference type="GO" id="GO:0016747">
    <property type="term" value="F:acyltransferase activity, transferring groups other than amino-acyl groups"/>
    <property type="evidence" value="ECO:0007669"/>
    <property type="project" value="InterPro"/>
</dbReference>
<feature type="transmembrane region" description="Helical" evidence="1">
    <location>
        <begin position="52"/>
        <end position="76"/>
    </location>
</feature>
<gene>
    <name evidence="3" type="ORF">GT755_26035</name>
</gene>
<evidence type="ECO:0000256" key="1">
    <source>
        <dbReference type="SAM" id="Phobius"/>
    </source>
</evidence>
<feature type="transmembrane region" description="Helical" evidence="1">
    <location>
        <begin position="234"/>
        <end position="256"/>
    </location>
</feature>
<dbReference type="InterPro" id="IPR050623">
    <property type="entry name" value="Glucan_succinyl_AcylTrfase"/>
</dbReference>
<organism evidence="3 4">
    <name type="scientific">Herbidospora solisilvae</name>
    <dbReference type="NCBI Taxonomy" id="2696284"/>
    <lineage>
        <taxon>Bacteria</taxon>
        <taxon>Bacillati</taxon>
        <taxon>Actinomycetota</taxon>
        <taxon>Actinomycetes</taxon>
        <taxon>Streptosporangiales</taxon>
        <taxon>Streptosporangiaceae</taxon>
        <taxon>Herbidospora</taxon>
    </lineage>
</organism>
<dbReference type="Pfam" id="PF01757">
    <property type="entry name" value="Acyl_transf_3"/>
    <property type="match status" value="1"/>
</dbReference>
<feature type="domain" description="Acyltransferase 3" evidence="2">
    <location>
        <begin position="10"/>
        <end position="349"/>
    </location>
</feature>
<dbReference type="RefSeq" id="WP_161482255.1">
    <property type="nucleotide sequence ID" value="NZ_WXEW01000008.1"/>
</dbReference>
<dbReference type="EMBL" id="WXEW01000008">
    <property type="protein sequence ID" value="NAS25130.1"/>
    <property type="molecule type" value="Genomic_DNA"/>
</dbReference>
<feature type="transmembrane region" description="Helical" evidence="1">
    <location>
        <begin position="204"/>
        <end position="222"/>
    </location>
</feature>
<dbReference type="PANTHER" id="PTHR36927:SF1">
    <property type="entry name" value="MDO-LIKE PROTEIN"/>
    <property type="match status" value="1"/>
</dbReference>
<feature type="transmembrane region" description="Helical" evidence="1">
    <location>
        <begin position="301"/>
        <end position="322"/>
    </location>
</feature>
<name>A0A7C9N386_9ACTN</name>
<dbReference type="AlphaFoldDB" id="A0A7C9N386"/>
<evidence type="ECO:0000259" key="2">
    <source>
        <dbReference type="Pfam" id="PF01757"/>
    </source>
</evidence>
<keyword evidence="3" id="KW-0808">Transferase</keyword>
<feature type="transmembrane region" description="Helical" evidence="1">
    <location>
        <begin position="334"/>
        <end position="352"/>
    </location>
</feature>